<dbReference type="PRINTS" id="PR00259">
    <property type="entry name" value="TMFOUR"/>
</dbReference>
<dbReference type="EnsemblMetazoa" id="AATE010312-RA">
    <property type="protein sequence ID" value="AATE010312-PA.1"/>
    <property type="gene ID" value="AATE010312"/>
</dbReference>
<dbReference type="PANTHER" id="PTHR12966:SF0">
    <property type="entry name" value="NADH DEHYDROGENASE [UBIQUINONE] 1 ALPHA SUBCOMPLEX SUBUNIT 13"/>
    <property type="match status" value="1"/>
</dbReference>
<reference evidence="16" key="1">
    <citation type="submission" date="2022-08" db="UniProtKB">
        <authorList>
            <consortium name="EnsemblMetazoa"/>
        </authorList>
    </citation>
    <scope>IDENTIFICATION</scope>
    <source>
        <strain evidence="16">EBRO</strain>
    </source>
</reference>
<proteinExistence type="inferred from homology"/>
<keyword evidence="4" id="KW-0813">Transport</keyword>
<dbReference type="InterPro" id="IPR009346">
    <property type="entry name" value="GRIM-19"/>
</dbReference>
<keyword evidence="7" id="KW-0999">Mitochondrion inner membrane</keyword>
<dbReference type="PANTHER" id="PTHR12966">
    <property type="entry name" value="NADH DEHYDROGENASE UBIQUINONE 1 ALPHA SUBCOMPLEX SUBUNIT 13"/>
    <property type="match status" value="1"/>
</dbReference>
<dbReference type="STRING" id="41427.A0A182J2U6"/>
<sequence>LCVCSFVVRRGGLDILSTLSLPRSARSENSDANASTMKALEKVDGWTKKWIKIFLCMLCTILCYLAVLVLTISTVSKLQYEQLDVFMDIRMYRLVLFLMFVGALSLTLAFIGFLGTWRENQPVLYTFCSLLVVFSLMEGTVAFIGYTQRHNMETDMDSNLWFSINQYPMDISLQPYVDTLQTQLQDLPPKGGYQSIPFARVPAKTYFKGWQMIAGYAGISTFGLFLYWLNVKENHRNEIEMRSARNVMYPLLLAERDREYLKQLRRNRDEEAELMKNVEGWEVGTWYGEPVFKTLPKDKLIEPTFQEFYVHTDYKHMANRADVKLMN</sequence>
<comment type="subunit">
    <text evidence="15">Complex I is composed of 45 different subunits. Interacts with CARD15, but not with CARD4. Interacts with STAT3, but not with STAT1, STAT2 and STAT5A. Interacts with OLFM4.</text>
</comment>
<name>A0A182J2U6_ANOAO</name>
<dbReference type="GO" id="GO:0005743">
    <property type="term" value="C:mitochondrial inner membrane"/>
    <property type="evidence" value="ECO:0007669"/>
    <property type="project" value="UniProtKB-SubCell"/>
</dbReference>
<keyword evidence="11" id="KW-0472">Membrane</keyword>
<evidence type="ECO:0000256" key="9">
    <source>
        <dbReference type="ARBA" id="ARBA00022989"/>
    </source>
</evidence>
<accession>A0A182J2U6</accession>
<dbReference type="AlphaFoldDB" id="A0A182J2U6"/>
<evidence type="ECO:0000256" key="13">
    <source>
        <dbReference type="ARBA" id="ARBA00031622"/>
    </source>
</evidence>
<dbReference type="Pfam" id="PF06212">
    <property type="entry name" value="GRIM-19"/>
    <property type="match status" value="1"/>
</dbReference>
<evidence type="ECO:0000256" key="4">
    <source>
        <dbReference type="ARBA" id="ARBA00022448"/>
    </source>
</evidence>
<keyword evidence="6" id="KW-0812">Transmembrane</keyword>
<evidence type="ECO:0000256" key="14">
    <source>
        <dbReference type="ARBA" id="ARBA00045908"/>
    </source>
</evidence>
<evidence type="ECO:0000256" key="3">
    <source>
        <dbReference type="ARBA" id="ARBA00018192"/>
    </source>
</evidence>
<protein>
    <recommendedName>
        <fullName evidence="3">NADH dehydrogenase [ubiquinone] 1 alpha subcomplex subunit 13</fullName>
    </recommendedName>
    <alternativeName>
        <fullName evidence="13">Complex I-B16.6</fullName>
    </alternativeName>
    <alternativeName>
        <fullName evidence="12">NADH-ubiquinone oxidoreductase B16.6 subunit</fullName>
    </alternativeName>
</protein>
<comment type="subcellular location">
    <subcellularLocation>
        <location evidence="1">Mitochondrion inner membrane</location>
        <topology evidence="1">Single-pass membrane protein</topology>
        <orientation evidence="1">Matrix side</orientation>
    </subcellularLocation>
</comment>
<dbReference type="GO" id="GO:0045271">
    <property type="term" value="C:respiratory chain complex I"/>
    <property type="evidence" value="ECO:0007669"/>
    <property type="project" value="UniProtKB-ARBA"/>
</dbReference>
<evidence type="ECO:0000256" key="7">
    <source>
        <dbReference type="ARBA" id="ARBA00022792"/>
    </source>
</evidence>
<comment type="function">
    <text evidence="14">Accessory subunit of the mitochondrial membrane respiratory chain NADH dehydrogenase (Complex I), that is believed not to be involved in catalysis. Complex I functions in the transfer of electrons from NADH to the respiratory chain. The immediate electron acceptor for the enzyme is believed to be ubiquinone. Involved in the interferon/all-trans-retinoic acid (IFN/RA) induced cell death. This apoptotic activity is inhibited by interaction with viral IRF1. Prevents the transactivation of STAT3 target genes. May play a role in CARD15-mediated innate mucosal responses and serve to regulate intestinal epithelial cell responses to microbes.</text>
</comment>
<evidence type="ECO:0000256" key="2">
    <source>
        <dbReference type="ARBA" id="ARBA00007312"/>
    </source>
</evidence>
<dbReference type="VEuPathDB" id="VectorBase:AATE010312"/>
<evidence type="ECO:0000256" key="15">
    <source>
        <dbReference type="ARBA" id="ARBA00046797"/>
    </source>
</evidence>
<keyword evidence="9" id="KW-1133">Transmembrane helix</keyword>
<comment type="similarity">
    <text evidence="2">Belongs to the complex I NDUFA13 subunit family.</text>
</comment>
<evidence type="ECO:0000256" key="10">
    <source>
        <dbReference type="ARBA" id="ARBA00023128"/>
    </source>
</evidence>
<evidence type="ECO:0000256" key="12">
    <source>
        <dbReference type="ARBA" id="ARBA00030328"/>
    </source>
</evidence>
<evidence type="ECO:0000313" key="16">
    <source>
        <dbReference type="EnsemblMetazoa" id="AATE010312-PA.1"/>
    </source>
</evidence>
<evidence type="ECO:0000256" key="11">
    <source>
        <dbReference type="ARBA" id="ARBA00023136"/>
    </source>
</evidence>
<evidence type="ECO:0000256" key="5">
    <source>
        <dbReference type="ARBA" id="ARBA00022660"/>
    </source>
</evidence>
<keyword evidence="8" id="KW-0249">Electron transport</keyword>
<evidence type="ECO:0000256" key="1">
    <source>
        <dbReference type="ARBA" id="ARBA00004298"/>
    </source>
</evidence>
<evidence type="ECO:0000256" key="6">
    <source>
        <dbReference type="ARBA" id="ARBA00022692"/>
    </source>
</evidence>
<keyword evidence="10" id="KW-0496">Mitochondrion</keyword>
<keyword evidence="5" id="KW-0679">Respiratory chain</keyword>
<evidence type="ECO:0000256" key="8">
    <source>
        <dbReference type="ARBA" id="ARBA00022982"/>
    </source>
</evidence>
<organism evidence="16">
    <name type="scientific">Anopheles atroparvus</name>
    <name type="common">European mosquito</name>
    <dbReference type="NCBI Taxonomy" id="41427"/>
    <lineage>
        <taxon>Eukaryota</taxon>
        <taxon>Metazoa</taxon>
        <taxon>Ecdysozoa</taxon>
        <taxon>Arthropoda</taxon>
        <taxon>Hexapoda</taxon>
        <taxon>Insecta</taxon>
        <taxon>Pterygota</taxon>
        <taxon>Neoptera</taxon>
        <taxon>Endopterygota</taxon>
        <taxon>Diptera</taxon>
        <taxon>Nematocera</taxon>
        <taxon>Culicoidea</taxon>
        <taxon>Culicidae</taxon>
        <taxon>Anophelinae</taxon>
        <taxon>Anopheles</taxon>
    </lineage>
</organism>